<evidence type="ECO:0000256" key="1">
    <source>
        <dbReference type="ARBA" id="ARBA00004141"/>
    </source>
</evidence>
<keyword evidence="4 5" id="KW-0472">Membrane</keyword>
<feature type="transmembrane region" description="Helical" evidence="5">
    <location>
        <begin position="69"/>
        <end position="95"/>
    </location>
</feature>
<dbReference type="GO" id="GO:0005262">
    <property type="term" value="F:calcium channel activity"/>
    <property type="evidence" value="ECO:0007669"/>
    <property type="project" value="TreeGrafter"/>
</dbReference>
<reference evidence="8" key="1">
    <citation type="submission" date="2017-09" db="EMBL/GenBank/DDBJ databases">
        <title>The Reconstruction of 2,631 Draft Metagenome-Assembled Genomes from the Global Oceans.</title>
        <authorList>
            <person name="Tully B.J."/>
            <person name="Graham E.D."/>
            <person name="Heidelberg J.F."/>
        </authorList>
    </citation>
    <scope>NUCLEOTIDE SEQUENCE [LARGE SCALE GENOMIC DNA]</scope>
</reference>
<dbReference type="InterPro" id="IPR044880">
    <property type="entry name" value="NCX_ion-bd_dom_sf"/>
</dbReference>
<dbReference type="GO" id="GO:0008273">
    <property type="term" value="F:calcium, potassium:sodium antiporter activity"/>
    <property type="evidence" value="ECO:0007669"/>
    <property type="project" value="TreeGrafter"/>
</dbReference>
<feature type="transmembrane region" description="Helical" evidence="5">
    <location>
        <begin position="265"/>
        <end position="286"/>
    </location>
</feature>
<dbReference type="Pfam" id="PF01699">
    <property type="entry name" value="Na_Ca_ex"/>
    <property type="match status" value="2"/>
</dbReference>
<dbReference type="AlphaFoldDB" id="A0A2D6LQ95"/>
<organism evidence="7 8">
    <name type="scientific">Candidatus Iainarchaeum sp</name>
    <dbReference type="NCBI Taxonomy" id="3101447"/>
    <lineage>
        <taxon>Archaea</taxon>
        <taxon>Candidatus Iainarchaeota</taxon>
        <taxon>Candidatus Iainarchaeia</taxon>
        <taxon>Candidatus Iainarchaeales</taxon>
        <taxon>Candidatus Iainarchaeaceae</taxon>
        <taxon>Candidatus Iainarchaeum</taxon>
    </lineage>
</organism>
<sequence>MPLESILLFIVGTILLIKSADFLVDAAAKIAKLLGVSDLVIGLTIVSIGTSLPEIASAIFAAFSGEPSLAIGTVIGSNISNIALILGITIFIAGTIKVDKKALEKDLFIMLMVSVLFFYFSLDGLISSLEGAILVVLFVLYMMFLFGFMKRFEKIFSYDRFLKQFFGTEKFSVFNLKTYFKIMQAGIDPSTYRRLLGFDGKQFTEKIGTRIDKGEKAEAKKLFGKEFFSSLINQLIILVISALGVVYGAQILIEGAIGLASFFDIPSSVIGLFLVAIGTSLPELGVTISSARKGYFDILIGNIIGSNIANILLVIGTTSVISALSFSFAEIFMPMFFMLTISLVLGFSIHRNYDINKAEALLFMVLYAAFAYITYISIM</sequence>
<protein>
    <recommendedName>
        <fullName evidence="6">Sodium/calcium exchanger membrane region domain-containing protein</fullName>
    </recommendedName>
</protein>
<feature type="transmembrane region" description="Helical" evidence="5">
    <location>
        <begin position="361"/>
        <end position="378"/>
    </location>
</feature>
<feature type="transmembrane region" description="Helical" evidence="5">
    <location>
        <begin position="231"/>
        <end position="253"/>
    </location>
</feature>
<proteinExistence type="predicted"/>
<dbReference type="Gene3D" id="6.10.280.80">
    <property type="entry name" value="NCX, peripheral helical region"/>
    <property type="match status" value="1"/>
</dbReference>
<dbReference type="InterPro" id="IPR004481">
    <property type="entry name" value="K/Na/Ca-exchanger"/>
</dbReference>
<comment type="caution">
    <text evidence="7">The sequence shown here is derived from an EMBL/GenBank/DDBJ whole genome shotgun (WGS) entry which is preliminary data.</text>
</comment>
<feature type="transmembrane region" description="Helical" evidence="5">
    <location>
        <begin position="107"/>
        <end position="126"/>
    </location>
</feature>
<evidence type="ECO:0000259" key="6">
    <source>
        <dbReference type="Pfam" id="PF01699"/>
    </source>
</evidence>
<feature type="transmembrane region" description="Helical" evidence="5">
    <location>
        <begin position="298"/>
        <end position="325"/>
    </location>
</feature>
<feature type="transmembrane region" description="Helical" evidence="5">
    <location>
        <begin position="39"/>
        <end position="63"/>
    </location>
</feature>
<evidence type="ECO:0000256" key="5">
    <source>
        <dbReference type="SAM" id="Phobius"/>
    </source>
</evidence>
<dbReference type="Gene3D" id="1.20.1420.30">
    <property type="entry name" value="NCX, central ion-binding region"/>
    <property type="match status" value="2"/>
</dbReference>
<dbReference type="GO" id="GO:0006874">
    <property type="term" value="P:intracellular calcium ion homeostasis"/>
    <property type="evidence" value="ECO:0007669"/>
    <property type="project" value="TreeGrafter"/>
</dbReference>
<keyword evidence="3 5" id="KW-1133">Transmembrane helix</keyword>
<dbReference type="EMBL" id="NZBD01000015">
    <property type="protein sequence ID" value="MAG18349.1"/>
    <property type="molecule type" value="Genomic_DNA"/>
</dbReference>
<keyword evidence="2 5" id="KW-0812">Transmembrane</keyword>
<feature type="domain" description="Sodium/calcium exchanger membrane region" evidence="6">
    <location>
        <begin position="5"/>
        <end position="146"/>
    </location>
</feature>
<dbReference type="GO" id="GO:0005886">
    <property type="term" value="C:plasma membrane"/>
    <property type="evidence" value="ECO:0007669"/>
    <property type="project" value="TreeGrafter"/>
</dbReference>
<name>A0A2D6LQ95_9ARCH</name>
<evidence type="ECO:0000256" key="3">
    <source>
        <dbReference type="ARBA" id="ARBA00022989"/>
    </source>
</evidence>
<feature type="transmembrane region" description="Helical" evidence="5">
    <location>
        <begin position="132"/>
        <end position="149"/>
    </location>
</feature>
<dbReference type="NCBIfam" id="TIGR00367">
    <property type="entry name" value="calcium/sodium antiporter"/>
    <property type="match status" value="1"/>
</dbReference>
<feature type="transmembrane region" description="Helical" evidence="5">
    <location>
        <begin position="6"/>
        <end position="27"/>
    </location>
</feature>
<evidence type="ECO:0000313" key="8">
    <source>
        <dbReference type="Proteomes" id="UP000226712"/>
    </source>
</evidence>
<evidence type="ECO:0000256" key="4">
    <source>
        <dbReference type="ARBA" id="ARBA00023136"/>
    </source>
</evidence>
<evidence type="ECO:0000313" key="7">
    <source>
        <dbReference type="EMBL" id="MAG18349.1"/>
    </source>
</evidence>
<dbReference type="InterPro" id="IPR004837">
    <property type="entry name" value="NaCa_Exmemb"/>
</dbReference>
<dbReference type="PANTHER" id="PTHR10846">
    <property type="entry name" value="SODIUM/POTASSIUM/CALCIUM EXCHANGER"/>
    <property type="match status" value="1"/>
</dbReference>
<feature type="transmembrane region" description="Helical" evidence="5">
    <location>
        <begin position="331"/>
        <end position="349"/>
    </location>
</feature>
<comment type="subcellular location">
    <subcellularLocation>
        <location evidence="1">Membrane</location>
        <topology evidence="1">Multi-pass membrane protein</topology>
    </subcellularLocation>
</comment>
<dbReference type="PANTHER" id="PTHR10846:SF8">
    <property type="entry name" value="INNER MEMBRANE PROTEIN YRBG"/>
    <property type="match status" value="1"/>
</dbReference>
<gene>
    <name evidence="7" type="ORF">CL944_02660</name>
</gene>
<dbReference type="Proteomes" id="UP000226712">
    <property type="component" value="Unassembled WGS sequence"/>
</dbReference>
<feature type="domain" description="Sodium/calcium exchanger membrane region" evidence="6">
    <location>
        <begin position="235"/>
        <end position="375"/>
    </location>
</feature>
<accession>A0A2D6LQ95</accession>
<evidence type="ECO:0000256" key="2">
    <source>
        <dbReference type="ARBA" id="ARBA00022692"/>
    </source>
</evidence>